<keyword evidence="5" id="KW-0067">ATP-binding</keyword>
<dbReference type="AlphaFoldDB" id="A0A6J8EBK6"/>
<dbReference type="InterPro" id="IPR050534">
    <property type="entry name" value="Coronavir_polyprotein_1ab"/>
</dbReference>
<dbReference type="GO" id="GO:0016787">
    <property type="term" value="F:hydrolase activity"/>
    <property type="evidence" value="ECO:0007669"/>
    <property type="project" value="UniProtKB-KW"/>
</dbReference>
<evidence type="ECO:0000256" key="4">
    <source>
        <dbReference type="ARBA" id="ARBA00022806"/>
    </source>
</evidence>
<feature type="domain" description="DNA2/NAM7 helicase-like C-terminal" evidence="8">
    <location>
        <begin position="334"/>
        <end position="550"/>
    </location>
</feature>
<evidence type="ECO:0000259" key="8">
    <source>
        <dbReference type="Pfam" id="PF13087"/>
    </source>
</evidence>
<evidence type="ECO:0000256" key="3">
    <source>
        <dbReference type="ARBA" id="ARBA00022801"/>
    </source>
</evidence>
<dbReference type="CDD" id="cd18808">
    <property type="entry name" value="SF1_C_Upf1"/>
    <property type="match status" value="1"/>
</dbReference>
<evidence type="ECO:0000313" key="10">
    <source>
        <dbReference type="Proteomes" id="UP000507470"/>
    </source>
</evidence>
<dbReference type="PANTHER" id="PTHR43788:SF16">
    <property type="entry name" value="HELICASE WITH ZINC FINGER 2"/>
    <property type="match status" value="1"/>
</dbReference>
<dbReference type="OrthoDB" id="2285229at2759"/>
<accession>A0A6J8EBK6</accession>
<evidence type="ECO:0000256" key="2">
    <source>
        <dbReference type="ARBA" id="ARBA00022741"/>
    </source>
</evidence>
<evidence type="ECO:0000256" key="6">
    <source>
        <dbReference type="SAM" id="Coils"/>
    </source>
</evidence>
<dbReference type="PANTHER" id="PTHR43788">
    <property type="entry name" value="DNA2/NAM7 HELICASE FAMILY MEMBER"/>
    <property type="match status" value="1"/>
</dbReference>
<dbReference type="Pfam" id="PF13086">
    <property type="entry name" value="AAA_11"/>
    <property type="match status" value="1"/>
</dbReference>
<keyword evidence="4" id="KW-0347">Helicase</keyword>
<sequence>MQSFPTVLTVPFSYFIILEADEARLDAIKDKDVDIGLPANNEQQENAIRISLRSTFSLIHGPPGTGKTNMGIKLVCLFNEINERMKSDEEDRTQIVYCGPSNKSVDLVAARLLQLARHSESTPKIARLYGSSIEILDYPLPGRVYSTSKNTRDCKSDERLKAVTIHHLIRRRGKPHAEEIESLFLDIVQTQAHIAAGNTNWPFGNPTNALKKEYKELSDDKNEKEEEEIEEDQEHKSIIDKIKQYTKLVQEATIEELKNYDVIFCTTAMATNSRLLKGMEGRIYQVIIDECGMCTEPECISTIIATKAKQVVLIGDHKQLRPVVICPQSRQLGLQRSLFERYQNDKNVVQLTVQYRMHPSICEFPSRKFYNNKLITDEKSKSYVEIRPLQAWFSEDKRTVFCHVEGEEEILPVSTEEGNEMSRRNQAEVDQVIKIYRHLHNNERIFESKGQDSKLTINIMSQYNDQCAAIRSALEKAKFGNVNVNTVVSSQGGEWDYVIFSLVRSLPDYRIEKSPTRGWCSQNLGFITDEHQINVALTRAKKGLFLIGNKHLLKCDEVWKDLIQTYDRKGCVVNGVAYPQPYHPIVKRKKRVKPKHKEVDEDGFRKV</sequence>
<organism evidence="9 10">
    <name type="scientific">Mytilus coruscus</name>
    <name type="common">Sea mussel</name>
    <dbReference type="NCBI Taxonomy" id="42192"/>
    <lineage>
        <taxon>Eukaryota</taxon>
        <taxon>Metazoa</taxon>
        <taxon>Spiralia</taxon>
        <taxon>Lophotrochozoa</taxon>
        <taxon>Mollusca</taxon>
        <taxon>Bivalvia</taxon>
        <taxon>Autobranchia</taxon>
        <taxon>Pteriomorphia</taxon>
        <taxon>Mytilida</taxon>
        <taxon>Mytiloidea</taxon>
        <taxon>Mytilidae</taxon>
        <taxon>Mytilinae</taxon>
        <taxon>Mytilus</taxon>
    </lineage>
</organism>
<evidence type="ECO:0000313" key="9">
    <source>
        <dbReference type="EMBL" id="CAC5417628.1"/>
    </source>
</evidence>
<dbReference type="InterPro" id="IPR041679">
    <property type="entry name" value="DNA2/NAM7-like_C"/>
</dbReference>
<dbReference type="SUPFAM" id="SSF52540">
    <property type="entry name" value="P-loop containing nucleoside triphosphate hydrolases"/>
    <property type="match status" value="1"/>
</dbReference>
<keyword evidence="6" id="KW-0175">Coiled coil</keyword>
<keyword evidence="2" id="KW-0547">Nucleotide-binding</keyword>
<name>A0A6J8EBK6_MYTCO</name>
<evidence type="ECO:0000259" key="7">
    <source>
        <dbReference type="Pfam" id="PF13086"/>
    </source>
</evidence>
<feature type="domain" description="DNA2/NAM7 helicase helicase" evidence="7">
    <location>
        <begin position="41"/>
        <end position="325"/>
    </location>
</feature>
<gene>
    <name evidence="9" type="ORF">MCOR_50117</name>
</gene>
<dbReference type="InterPro" id="IPR027417">
    <property type="entry name" value="P-loop_NTPase"/>
</dbReference>
<protein>
    <submittedName>
        <fullName evidence="9">Uncharacterized protein</fullName>
    </submittedName>
</protein>
<keyword evidence="10" id="KW-1185">Reference proteome</keyword>
<dbReference type="InterPro" id="IPR047187">
    <property type="entry name" value="SF1_C_Upf1"/>
</dbReference>
<dbReference type="Proteomes" id="UP000507470">
    <property type="component" value="Unassembled WGS sequence"/>
</dbReference>
<dbReference type="GO" id="GO:0005524">
    <property type="term" value="F:ATP binding"/>
    <property type="evidence" value="ECO:0007669"/>
    <property type="project" value="UniProtKB-KW"/>
</dbReference>
<dbReference type="Pfam" id="PF13087">
    <property type="entry name" value="AAA_12"/>
    <property type="match status" value="1"/>
</dbReference>
<dbReference type="Gene3D" id="3.40.50.300">
    <property type="entry name" value="P-loop containing nucleotide triphosphate hydrolases"/>
    <property type="match status" value="2"/>
</dbReference>
<evidence type="ECO:0000256" key="1">
    <source>
        <dbReference type="ARBA" id="ARBA00007913"/>
    </source>
</evidence>
<feature type="coiled-coil region" evidence="6">
    <location>
        <begin position="207"/>
        <end position="235"/>
    </location>
</feature>
<keyword evidence="3" id="KW-0378">Hydrolase</keyword>
<reference evidence="9 10" key="1">
    <citation type="submission" date="2020-06" db="EMBL/GenBank/DDBJ databases">
        <authorList>
            <person name="Li R."/>
            <person name="Bekaert M."/>
        </authorList>
    </citation>
    <scope>NUCLEOTIDE SEQUENCE [LARGE SCALE GENOMIC DNA]</scope>
    <source>
        <strain evidence="10">wild</strain>
    </source>
</reference>
<proteinExistence type="inferred from homology"/>
<dbReference type="InterPro" id="IPR041677">
    <property type="entry name" value="DNA2/NAM7_AAA_11"/>
</dbReference>
<comment type="similarity">
    <text evidence="1">Belongs to the DNA2/NAM7 helicase family.</text>
</comment>
<dbReference type="GO" id="GO:0043139">
    <property type="term" value="F:5'-3' DNA helicase activity"/>
    <property type="evidence" value="ECO:0007669"/>
    <property type="project" value="TreeGrafter"/>
</dbReference>
<evidence type="ECO:0000256" key="5">
    <source>
        <dbReference type="ARBA" id="ARBA00022840"/>
    </source>
</evidence>
<dbReference type="FunFam" id="3.40.50.300:FF:001313">
    <property type="entry name" value="Helicase with zinc finger domain 2"/>
    <property type="match status" value="1"/>
</dbReference>
<dbReference type="EMBL" id="CACVKT020008784">
    <property type="protein sequence ID" value="CAC5417628.1"/>
    <property type="molecule type" value="Genomic_DNA"/>
</dbReference>